<sequence length="336" mass="36128">MSQIPVILAAVLSFAITAVGGLFIIPFLKRLHYGQTIKEIGPTWHKGKQGTPTMGGLMFIIGIPVATLIAYFAMQGLDKNTFATILPSHRARLFYGLLMALAFGFLGFLDDYIKVVKKRNLGLRAREKMLGQLLIAAAYIAACYLSGDRSTSVKVPFAGDIELGLWYFPLALFVIVGTVNAVNLTDGLDGLSSSVTFCASLGFIVISGMLGFAGMNILSAALAGGCIGFLLYNFYPAKVFMGDTGSLFLGGLVTALAFGIGLPVALVLLGIIYVIETVSDILQIGFFKLTHKRIFKMAPIHHHFEMCGWSEVKIVTVFSVITLIGAVLTIIWVSAL</sequence>
<feature type="transmembrane region" description="Helical" evidence="7">
    <location>
        <begin position="247"/>
        <end position="275"/>
    </location>
</feature>
<feature type="transmembrane region" description="Helical" evidence="7">
    <location>
        <begin position="191"/>
        <end position="211"/>
    </location>
</feature>
<feature type="transmembrane region" description="Helical" evidence="7">
    <location>
        <begin position="6"/>
        <end position="28"/>
    </location>
</feature>
<dbReference type="UniPathway" id="UPA00219"/>
<comment type="catalytic activity">
    <reaction evidence="7">
        <text>UDP-N-acetyl-alpha-D-muramoyl-L-alanyl-gamma-D-glutamyl-meso-2,6-diaminopimeloyl-D-alanyl-D-alanine + di-trans,octa-cis-undecaprenyl phosphate = di-trans,octa-cis-undecaprenyl diphospho-N-acetyl-alpha-D-muramoyl-L-alanyl-D-glutamyl-meso-2,6-diaminopimeloyl-D-alanyl-D-alanine + UMP</text>
        <dbReference type="Rhea" id="RHEA:28386"/>
        <dbReference type="ChEBI" id="CHEBI:57865"/>
        <dbReference type="ChEBI" id="CHEBI:60392"/>
        <dbReference type="ChEBI" id="CHEBI:61386"/>
        <dbReference type="ChEBI" id="CHEBI:61387"/>
        <dbReference type="EC" id="2.7.8.13"/>
    </reaction>
</comment>
<evidence type="ECO:0000256" key="5">
    <source>
        <dbReference type="ARBA" id="ARBA00022989"/>
    </source>
</evidence>
<keyword evidence="7" id="KW-0573">Peptidoglycan synthesis</keyword>
<comment type="similarity">
    <text evidence="2 7">Belongs to the glycosyltransferase 4 family. MraY subfamily.</text>
</comment>
<feature type="transmembrane region" description="Helical" evidence="7">
    <location>
        <begin position="130"/>
        <end position="147"/>
    </location>
</feature>
<keyword evidence="4 7" id="KW-0812">Transmembrane</keyword>
<dbReference type="AlphaFoldDB" id="A0A1C6K684"/>
<feature type="transmembrane region" description="Helical" evidence="7">
    <location>
        <begin position="93"/>
        <end position="109"/>
    </location>
</feature>
<dbReference type="InterPro" id="IPR003524">
    <property type="entry name" value="PNAcMuramoyl-5peptid_Trfase"/>
</dbReference>
<dbReference type="PANTHER" id="PTHR22926">
    <property type="entry name" value="PHOSPHO-N-ACETYLMURAMOYL-PENTAPEPTIDE-TRANSFERASE"/>
    <property type="match status" value="1"/>
</dbReference>
<dbReference type="Pfam" id="PF10555">
    <property type="entry name" value="MraY_sig1"/>
    <property type="match status" value="1"/>
</dbReference>
<dbReference type="InterPro" id="IPR000715">
    <property type="entry name" value="Glycosyl_transferase_4"/>
</dbReference>
<dbReference type="GO" id="GO:0071555">
    <property type="term" value="P:cell wall organization"/>
    <property type="evidence" value="ECO:0007669"/>
    <property type="project" value="UniProtKB-KW"/>
</dbReference>
<evidence type="ECO:0000256" key="3">
    <source>
        <dbReference type="ARBA" id="ARBA00022679"/>
    </source>
</evidence>
<keyword evidence="6 7" id="KW-0472">Membrane</keyword>
<keyword evidence="7" id="KW-0131">Cell cycle</keyword>
<accession>A0A1C6K684</accession>
<dbReference type="GO" id="GO:0008360">
    <property type="term" value="P:regulation of cell shape"/>
    <property type="evidence" value="ECO:0007669"/>
    <property type="project" value="UniProtKB-KW"/>
</dbReference>
<feature type="transmembrane region" description="Helical" evidence="7">
    <location>
        <begin position="54"/>
        <end position="73"/>
    </location>
</feature>
<dbReference type="PROSITE" id="PS01347">
    <property type="entry name" value="MRAY_1"/>
    <property type="match status" value="1"/>
</dbReference>
<dbReference type="GO" id="GO:0051992">
    <property type="term" value="F:UDP-N-acetylmuramoyl-L-alanyl-D-glutamyl-meso-2,6-diaminopimelyl-D-alanyl-D-alanine:undecaprenyl-phosphate transferase activity"/>
    <property type="evidence" value="ECO:0007669"/>
    <property type="project" value="RHEA"/>
</dbReference>
<evidence type="ECO:0000256" key="1">
    <source>
        <dbReference type="ARBA" id="ARBA00004141"/>
    </source>
</evidence>
<keyword evidence="7 9" id="KW-0479">Metal-binding</keyword>
<protein>
    <recommendedName>
        <fullName evidence="7 8">Phospho-N-acetylmuramoyl-pentapeptide-transferase</fullName>
        <ecNumber evidence="7 8">2.7.8.13</ecNumber>
    </recommendedName>
    <alternativeName>
        <fullName evidence="7">UDP-MurNAc-pentapeptide phosphotransferase</fullName>
    </alternativeName>
</protein>
<proteinExistence type="inferred from homology"/>
<feature type="transmembrane region" description="Helical" evidence="7">
    <location>
        <begin position="217"/>
        <end position="235"/>
    </location>
</feature>
<dbReference type="GO" id="GO:0005886">
    <property type="term" value="C:plasma membrane"/>
    <property type="evidence" value="ECO:0007669"/>
    <property type="project" value="UniProtKB-SubCell"/>
</dbReference>
<comment type="subcellular location">
    <subcellularLocation>
        <location evidence="7">Cell membrane</location>
        <topology evidence="7">Multi-pass membrane protein</topology>
    </subcellularLocation>
    <subcellularLocation>
        <location evidence="1">Membrane</location>
        <topology evidence="1">Multi-pass membrane protein</topology>
    </subcellularLocation>
</comment>
<feature type="binding site" evidence="9">
    <location>
        <position position="243"/>
    </location>
    <ligand>
        <name>Mg(2+)</name>
        <dbReference type="ChEBI" id="CHEBI:18420"/>
    </ligand>
</feature>
<name>A0A1C6K684_9FIRM</name>
<dbReference type="NCBIfam" id="TIGR00445">
    <property type="entry name" value="mraY"/>
    <property type="match status" value="1"/>
</dbReference>
<comment type="pathway">
    <text evidence="7">Cell wall biogenesis; peptidoglycan biosynthesis.</text>
</comment>
<keyword evidence="5 7" id="KW-1133">Transmembrane helix</keyword>
<dbReference type="GO" id="GO:0046872">
    <property type="term" value="F:metal ion binding"/>
    <property type="evidence" value="ECO:0007669"/>
    <property type="project" value="UniProtKB-KW"/>
</dbReference>
<comment type="cofactor">
    <cofactor evidence="7 9">
        <name>Mg(2+)</name>
        <dbReference type="ChEBI" id="CHEBI:18420"/>
    </cofactor>
</comment>
<keyword evidence="7" id="KW-1003">Cell membrane</keyword>
<comment type="function">
    <text evidence="7">Catalyzes the initial step of the lipid cycle reactions in the biosynthesis of the cell wall peptidoglycan: transfers peptidoglycan precursor phospho-MurNAc-pentapeptide from UDP-MurNAc-pentapeptide onto the lipid carrier undecaprenyl phosphate, yielding undecaprenyl-pyrophosphoryl-MurNAc-pentapeptide, known as lipid I.</text>
</comment>
<keyword evidence="7" id="KW-0133">Cell shape</keyword>
<dbReference type="PANTHER" id="PTHR22926:SF5">
    <property type="entry name" value="PHOSPHO-N-ACETYLMURAMOYL-PENTAPEPTIDE-TRANSFERASE HOMOLOG"/>
    <property type="match status" value="1"/>
</dbReference>
<dbReference type="CDD" id="cd06852">
    <property type="entry name" value="GT_MraY"/>
    <property type="match status" value="1"/>
</dbReference>
<gene>
    <name evidence="7 10" type="primary">mraY</name>
    <name evidence="10" type="ORF">SAMEA3545359_02673</name>
</gene>
<evidence type="ECO:0000256" key="8">
    <source>
        <dbReference type="NCBIfam" id="TIGR00445"/>
    </source>
</evidence>
<keyword evidence="3 7" id="KW-0808">Transferase</keyword>
<evidence type="ECO:0000256" key="6">
    <source>
        <dbReference type="ARBA" id="ARBA00023136"/>
    </source>
</evidence>
<dbReference type="GO" id="GO:0008963">
    <property type="term" value="F:phospho-N-acetylmuramoyl-pentapeptide-transferase activity"/>
    <property type="evidence" value="ECO:0007669"/>
    <property type="project" value="UniProtKB-UniRule"/>
</dbReference>
<dbReference type="EC" id="2.7.8.13" evidence="7 8"/>
<keyword evidence="7 9" id="KW-0460">Magnesium</keyword>
<evidence type="ECO:0000256" key="4">
    <source>
        <dbReference type="ARBA" id="ARBA00022692"/>
    </source>
</evidence>
<keyword evidence="7" id="KW-0961">Cell wall biogenesis/degradation</keyword>
<feature type="transmembrane region" description="Helical" evidence="7">
    <location>
        <begin position="167"/>
        <end position="184"/>
    </location>
</feature>
<dbReference type="InterPro" id="IPR018480">
    <property type="entry name" value="PNAcMuramoyl-5peptid_Trfase_CS"/>
</dbReference>
<dbReference type="PROSITE" id="PS01348">
    <property type="entry name" value="MRAY_2"/>
    <property type="match status" value="1"/>
</dbReference>
<feature type="binding site" evidence="9">
    <location>
        <position position="183"/>
    </location>
    <ligand>
        <name>Mg(2+)</name>
        <dbReference type="ChEBI" id="CHEBI:18420"/>
    </ligand>
</feature>
<organism evidence="10">
    <name type="scientific">uncultured Anaerotruncus sp</name>
    <dbReference type="NCBI Taxonomy" id="905011"/>
    <lineage>
        <taxon>Bacteria</taxon>
        <taxon>Bacillati</taxon>
        <taxon>Bacillota</taxon>
        <taxon>Clostridia</taxon>
        <taxon>Eubacteriales</taxon>
        <taxon>Oscillospiraceae</taxon>
        <taxon>Anaerotruncus</taxon>
        <taxon>environmental samples</taxon>
    </lineage>
</organism>
<keyword evidence="7" id="KW-0132">Cell division</keyword>
<dbReference type="Pfam" id="PF00953">
    <property type="entry name" value="Glycos_transf_4"/>
    <property type="match status" value="1"/>
</dbReference>
<dbReference type="GO" id="GO:0051301">
    <property type="term" value="P:cell division"/>
    <property type="evidence" value="ECO:0007669"/>
    <property type="project" value="UniProtKB-KW"/>
</dbReference>
<feature type="transmembrane region" description="Helical" evidence="7">
    <location>
        <begin position="314"/>
        <end position="335"/>
    </location>
</feature>
<evidence type="ECO:0000256" key="7">
    <source>
        <dbReference type="HAMAP-Rule" id="MF_00038"/>
    </source>
</evidence>
<reference evidence="10" key="1">
    <citation type="submission" date="2015-09" db="EMBL/GenBank/DDBJ databases">
        <authorList>
            <consortium name="Pathogen Informatics"/>
        </authorList>
    </citation>
    <scope>NUCLEOTIDE SEQUENCE</scope>
    <source>
        <strain evidence="10">2789STDY5834896</strain>
    </source>
</reference>
<evidence type="ECO:0000256" key="9">
    <source>
        <dbReference type="PIRSR" id="PIRSR600715-1"/>
    </source>
</evidence>
<evidence type="ECO:0000256" key="2">
    <source>
        <dbReference type="ARBA" id="ARBA00005583"/>
    </source>
</evidence>
<evidence type="ECO:0000313" key="10">
    <source>
        <dbReference type="EMBL" id="SCJ89768.1"/>
    </source>
</evidence>
<dbReference type="GO" id="GO:0009252">
    <property type="term" value="P:peptidoglycan biosynthetic process"/>
    <property type="evidence" value="ECO:0007669"/>
    <property type="project" value="UniProtKB-UniRule"/>
</dbReference>
<dbReference type="EMBL" id="FMHG01000003">
    <property type="protein sequence ID" value="SCJ89768.1"/>
    <property type="molecule type" value="Genomic_DNA"/>
</dbReference>
<dbReference type="HAMAP" id="MF_00038">
    <property type="entry name" value="MraY"/>
    <property type="match status" value="1"/>
</dbReference>